<dbReference type="Proteomes" id="UP001177212">
    <property type="component" value="Unassembled WGS sequence"/>
</dbReference>
<name>A0ABT9FDD1_9GAMM</name>
<evidence type="ECO:0000313" key="3">
    <source>
        <dbReference type="Proteomes" id="UP001177212"/>
    </source>
</evidence>
<dbReference type="RefSeq" id="WP_305471763.1">
    <property type="nucleotide sequence ID" value="NZ_JAUYVT010000004.1"/>
</dbReference>
<sequence>MSKFTLRINYPHSQKTDNNAKSKQLRKNRRLPIIAIGMKIDETSKEKEYIALFSPPKDVLKNHLNKHKKVIFHDIEVIHSNIPTGKNKGFEFPTDEEFKNLGINISGFTHFKVFKENINAARHPAKGEKFEICGNKQCHETDKVIHKPKSSELFVCEECWNNSLQPKKIAA</sequence>
<keyword evidence="3" id="KW-1185">Reference proteome</keyword>
<gene>
    <name evidence="2" type="ORF">Q8W34_07555</name>
</gene>
<comment type="caution">
    <text evidence="2">The sequence shown here is derived from an EMBL/GenBank/DDBJ whole genome shotgun (WGS) entry which is preliminary data.</text>
</comment>
<protein>
    <submittedName>
        <fullName evidence="2">Uncharacterized protein</fullName>
    </submittedName>
</protein>
<reference evidence="2" key="1">
    <citation type="submission" date="2023-07" db="EMBL/GenBank/DDBJ databases">
        <title>Genome content predicts the carbon catabolic preferences of heterotrophic bacteria.</title>
        <authorList>
            <person name="Gralka M."/>
        </authorList>
    </citation>
    <scope>NUCLEOTIDE SEQUENCE</scope>
    <source>
        <strain evidence="2">4G09</strain>
    </source>
</reference>
<feature type="region of interest" description="Disordered" evidence="1">
    <location>
        <begin position="1"/>
        <end position="25"/>
    </location>
</feature>
<proteinExistence type="predicted"/>
<organism evidence="2 3">
    <name type="scientific">Pseudoalteromonas marina</name>
    <dbReference type="NCBI Taxonomy" id="267375"/>
    <lineage>
        <taxon>Bacteria</taxon>
        <taxon>Pseudomonadati</taxon>
        <taxon>Pseudomonadota</taxon>
        <taxon>Gammaproteobacteria</taxon>
        <taxon>Alteromonadales</taxon>
        <taxon>Pseudoalteromonadaceae</taxon>
        <taxon>Pseudoalteromonas</taxon>
    </lineage>
</organism>
<accession>A0ABT9FDD1</accession>
<dbReference type="EMBL" id="JAUYVT010000004">
    <property type="protein sequence ID" value="MDP2564486.1"/>
    <property type="molecule type" value="Genomic_DNA"/>
</dbReference>
<evidence type="ECO:0000256" key="1">
    <source>
        <dbReference type="SAM" id="MobiDB-lite"/>
    </source>
</evidence>
<evidence type="ECO:0000313" key="2">
    <source>
        <dbReference type="EMBL" id="MDP2564486.1"/>
    </source>
</evidence>